<dbReference type="AlphaFoldDB" id="A0A7S2P2L5"/>
<feature type="transmembrane region" description="Helical" evidence="2">
    <location>
        <begin position="301"/>
        <end position="318"/>
    </location>
</feature>
<keyword evidence="2" id="KW-0472">Membrane</keyword>
<feature type="transmembrane region" description="Helical" evidence="2">
    <location>
        <begin position="178"/>
        <end position="200"/>
    </location>
</feature>
<accession>A0A7S2P2L5</accession>
<organism evidence="3">
    <name type="scientific">Leptocylindrus danicus</name>
    <dbReference type="NCBI Taxonomy" id="163516"/>
    <lineage>
        <taxon>Eukaryota</taxon>
        <taxon>Sar</taxon>
        <taxon>Stramenopiles</taxon>
        <taxon>Ochrophyta</taxon>
        <taxon>Bacillariophyta</taxon>
        <taxon>Coscinodiscophyceae</taxon>
        <taxon>Chaetocerotophycidae</taxon>
        <taxon>Leptocylindrales</taxon>
        <taxon>Leptocylindraceae</taxon>
        <taxon>Leptocylindrus</taxon>
    </lineage>
</organism>
<feature type="transmembrane region" description="Helical" evidence="2">
    <location>
        <begin position="244"/>
        <end position="269"/>
    </location>
</feature>
<name>A0A7S2P2L5_9STRA</name>
<evidence type="ECO:0000313" key="3">
    <source>
        <dbReference type="EMBL" id="CAD9574110.1"/>
    </source>
</evidence>
<dbReference type="EMBL" id="HBGY01013098">
    <property type="protein sequence ID" value="CAD9574110.1"/>
    <property type="molecule type" value="Transcribed_RNA"/>
</dbReference>
<evidence type="ECO:0000256" key="1">
    <source>
        <dbReference type="SAM" id="MobiDB-lite"/>
    </source>
</evidence>
<feature type="region of interest" description="Disordered" evidence="1">
    <location>
        <begin position="1"/>
        <end position="22"/>
    </location>
</feature>
<feature type="compositionally biased region" description="Polar residues" evidence="1">
    <location>
        <begin position="1"/>
        <end position="11"/>
    </location>
</feature>
<reference evidence="3" key="1">
    <citation type="submission" date="2021-01" db="EMBL/GenBank/DDBJ databases">
        <authorList>
            <person name="Corre E."/>
            <person name="Pelletier E."/>
            <person name="Niang G."/>
            <person name="Scheremetjew M."/>
            <person name="Finn R."/>
            <person name="Kale V."/>
            <person name="Holt S."/>
            <person name="Cochrane G."/>
            <person name="Meng A."/>
            <person name="Brown T."/>
            <person name="Cohen L."/>
        </authorList>
    </citation>
    <scope>NUCLEOTIDE SEQUENCE</scope>
    <source>
        <strain evidence="3">B650</strain>
    </source>
</reference>
<protein>
    <submittedName>
        <fullName evidence="3">Uncharacterized protein</fullName>
    </submittedName>
</protein>
<feature type="region of interest" description="Disordered" evidence="1">
    <location>
        <begin position="351"/>
        <end position="390"/>
    </location>
</feature>
<feature type="transmembrane region" description="Helical" evidence="2">
    <location>
        <begin position="107"/>
        <end position="127"/>
    </location>
</feature>
<keyword evidence="2" id="KW-0812">Transmembrane</keyword>
<sequence>MTNSEKNQQQLPGPPSRKMTNDSSFEMGSIDHEYDPRDSPRLTGYIGVLIASIISFASCADVQNAGEKEKALSIMFGAVSFCVMILVVVLHYLAVGRELFVPRGSNLEGFVLIFLCLWWIPAVGYMTRVGGIAYQALNIYFFSWAGLVCAMNTFYNYLTLRGYFLLKTPTPKQQTGTLSGWMALFIGSLVEFVAALDAKAQTEYDSSSGEAYTSWAISVGAVSMIVAFFITASHFVNMGAVGSIIHHTCCQFVVALLLVVWWTVGVAVLTQSGKIGSVLGLTCSANEEDDRQLPDWRDGSNLYFSLWFSFFSACWIVIKWRDSGADGGVGVYDEKQRQHMLEQAQFMTTPTTTTHAHHSPPHYHGSPPHPHHHHAGQSEVTSIRLGDEHF</sequence>
<feature type="transmembrane region" description="Helical" evidence="2">
    <location>
        <begin position="72"/>
        <end position="95"/>
    </location>
</feature>
<feature type="transmembrane region" description="Helical" evidence="2">
    <location>
        <begin position="42"/>
        <end position="60"/>
    </location>
</feature>
<proteinExistence type="predicted"/>
<evidence type="ECO:0000256" key="2">
    <source>
        <dbReference type="SAM" id="Phobius"/>
    </source>
</evidence>
<feature type="transmembrane region" description="Helical" evidence="2">
    <location>
        <begin position="212"/>
        <end position="232"/>
    </location>
</feature>
<gene>
    <name evidence="3" type="ORF">LDAN0321_LOCUS8392</name>
</gene>
<feature type="transmembrane region" description="Helical" evidence="2">
    <location>
        <begin position="139"/>
        <end position="158"/>
    </location>
</feature>
<keyword evidence="2" id="KW-1133">Transmembrane helix</keyword>